<evidence type="ECO:0000313" key="8">
    <source>
        <dbReference type="EMBL" id="BBO77583.1"/>
    </source>
</evidence>
<evidence type="ECO:0000256" key="1">
    <source>
        <dbReference type="ARBA" id="ARBA00007867"/>
    </source>
</evidence>
<feature type="transmembrane region" description="Helical" evidence="6">
    <location>
        <begin position="591"/>
        <end position="612"/>
    </location>
</feature>
<evidence type="ECO:0000256" key="3">
    <source>
        <dbReference type="ARBA" id="ARBA00023066"/>
    </source>
</evidence>
<accession>A0A5K7ZCY7</accession>
<dbReference type="Pfam" id="PF01564">
    <property type="entry name" value="Spermine_synth"/>
    <property type="match status" value="1"/>
</dbReference>
<dbReference type="PANTHER" id="PTHR11558">
    <property type="entry name" value="SPERMIDINE/SPERMINE SYNTHASE"/>
    <property type="match status" value="1"/>
</dbReference>
<dbReference type="InterPro" id="IPR001045">
    <property type="entry name" value="Spermi_synthase"/>
</dbReference>
<dbReference type="Proteomes" id="UP000427769">
    <property type="component" value="Chromosome"/>
</dbReference>
<dbReference type="InterPro" id="IPR030374">
    <property type="entry name" value="PABS"/>
</dbReference>
<feature type="transmembrane region" description="Helical" evidence="6">
    <location>
        <begin position="45"/>
        <end position="68"/>
    </location>
</feature>
<dbReference type="KEGG" id="dwd:DSCW_50000"/>
<keyword evidence="9" id="KW-1185">Reference proteome</keyword>
<comment type="caution">
    <text evidence="5">Lacks conserved residue(s) required for the propagation of feature annotation.</text>
</comment>
<comment type="similarity">
    <text evidence="1">Belongs to the spermidine/spermine synthase family.</text>
</comment>
<dbReference type="GO" id="GO:0008295">
    <property type="term" value="P:spermidine biosynthetic process"/>
    <property type="evidence" value="ECO:0007669"/>
    <property type="project" value="UniProtKB-KW"/>
</dbReference>
<dbReference type="SUPFAM" id="SSF53335">
    <property type="entry name" value="S-adenosyl-L-methionine-dependent methyltransferases"/>
    <property type="match status" value="1"/>
</dbReference>
<dbReference type="CDD" id="cd02440">
    <property type="entry name" value="AdoMet_MTases"/>
    <property type="match status" value="1"/>
</dbReference>
<feature type="transmembrane region" description="Helical" evidence="6">
    <location>
        <begin position="113"/>
        <end position="136"/>
    </location>
</feature>
<dbReference type="EMBL" id="AP021875">
    <property type="protein sequence ID" value="BBO77583.1"/>
    <property type="molecule type" value="Genomic_DNA"/>
</dbReference>
<reference evidence="8 9" key="1">
    <citation type="submission" date="2019-11" db="EMBL/GenBank/DDBJ databases">
        <title>Comparative genomics of hydrocarbon-degrading Desulfosarcina strains.</title>
        <authorList>
            <person name="Watanabe M."/>
            <person name="Kojima H."/>
            <person name="Fukui M."/>
        </authorList>
    </citation>
    <scope>NUCLEOTIDE SEQUENCE [LARGE SCALE GENOMIC DNA]</scope>
    <source>
        <strain evidence="8 9">PP31</strain>
    </source>
</reference>
<keyword evidence="4 5" id="KW-0620">Polyamine biosynthesis</keyword>
<feature type="transmembrane region" description="Helical" evidence="6">
    <location>
        <begin position="508"/>
        <end position="525"/>
    </location>
</feature>
<feature type="transmembrane region" description="Helical" evidence="6">
    <location>
        <begin position="157"/>
        <end position="177"/>
    </location>
</feature>
<dbReference type="AlphaFoldDB" id="A0A5K7ZCY7"/>
<name>A0A5K7ZCY7_9BACT</name>
<dbReference type="OrthoDB" id="225091at2"/>
<proteinExistence type="inferred from homology"/>
<evidence type="ECO:0000256" key="2">
    <source>
        <dbReference type="ARBA" id="ARBA00022679"/>
    </source>
</evidence>
<gene>
    <name evidence="8" type="ORF">DSCW_50000</name>
</gene>
<keyword evidence="6" id="KW-0812">Transmembrane</keyword>
<dbReference type="InterPro" id="IPR036259">
    <property type="entry name" value="MFS_trans_sf"/>
</dbReference>
<dbReference type="InterPro" id="IPR029063">
    <property type="entry name" value="SAM-dependent_MTases_sf"/>
</dbReference>
<feature type="transmembrane region" description="Helical" evidence="6">
    <location>
        <begin position="655"/>
        <end position="674"/>
    </location>
</feature>
<feature type="transmembrane region" description="Helical" evidence="6">
    <location>
        <begin position="206"/>
        <end position="223"/>
    </location>
</feature>
<evidence type="ECO:0000256" key="5">
    <source>
        <dbReference type="PROSITE-ProRule" id="PRU00354"/>
    </source>
</evidence>
<organism evidence="8 9">
    <name type="scientific">Desulfosarcina widdelii</name>
    <dbReference type="NCBI Taxonomy" id="947919"/>
    <lineage>
        <taxon>Bacteria</taxon>
        <taxon>Pseudomonadati</taxon>
        <taxon>Thermodesulfobacteriota</taxon>
        <taxon>Desulfobacteria</taxon>
        <taxon>Desulfobacterales</taxon>
        <taxon>Desulfosarcinaceae</taxon>
        <taxon>Desulfosarcina</taxon>
    </lineage>
</organism>
<sequence>MGSNILKKRSDGGVERVVVATGIASVAVQLVFVREYLAQFEGNEIVIALIFFCWLVLGGIGTAAAKGLGVRMVPPSGATLGRLSCLLAIFSVLQIIAVRWLRDLIFIHGASVGFSATLGYVAVTIAPYALLVGFVLPYSMMVARLRTPDYPGNRVYLADNAGDVAGAALFSFVLVYWLTPFQVLLVVHLPLLVSLVKLSSSHPRRTLAAGILAFIVLAAGAVWEDRLLPLREGRRIEYAESRYGRLEVVESGGQISFFSDGAPVLYSHDSALAEECVHFPLSQVDHPKRVLLVSMVGGMLEEVAKYRPDQVDYVELDPLAARMQRRFGLLPVMDGLTVIAKDGRAYLTETSLRYDAILINLPEPETYQVNRFFTAEFFELAKTRLVPGGVLSFAIEGVEDYISTTRQHKLSSLANTAGACFVHVTLLPGHRLFFLCRDRPVRTDIPLLLETKGIDTRYIRRYFSGDLTEQRIRRVNAAVEPGIPQNLDLSPRLMRLAFLGWFQRHGESPLWFALLLAAAALFYASRLSRPQWVLLTTGCVGIGAEMLAIFAFQALYGYIYLRIGALVTVFLAGMFPGAWIGGRLTVKRRRALMAGDLMLCTLLLLFFVLMQLQSLGSAAWVLYFFGLAVSFFCGFQFPLALALSGDDTAAASRSFSADLVGAAMGVLVVSLALIPFFGILGTSLCLAAMKFVSAMVAGTIHENG</sequence>
<dbReference type="SUPFAM" id="SSF103473">
    <property type="entry name" value="MFS general substrate transporter"/>
    <property type="match status" value="1"/>
</dbReference>
<evidence type="ECO:0000313" key="9">
    <source>
        <dbReference type="Proteomes" id="UP000427769"/>
    </source>
</evidence>
<dbReference type="GO" id="GO:0004766">
    <property type="term" value="F:spermidine synthase activity"/>
    <property type="evidence" value="ECO:0007669"/>
    <property type="project" value="TreeGrafter"/>
</dbReference>
<evidence type="ECO:0000256" key="6">
    <source>
        <dbReference type="SAM" id="Phobius"/>
    </source>
</evidence>
<feature type="transmembrane region" description="Helical" evidence="6">
    <location>
        <begin position="80"/>
        <end position="101"/>
    </location>
</feature>
<dbReference type="Gene3D" id="3.40.50.150">
    <property type="entry name" value="Vaccinia Virus protein VP39"/>
    <property type="match status" value="1"/>
</dbReference>
<keyword evidence="6" id="KW-1133">Transmembrane helix</keyword>
<feature type="transmembrane region" description="Helical" evidence="6">
    <location>
        <begin position="12"/>
        <end position="33"/>
    </location>
</feature>
<evidence type="ECO:0000256" key="4">
    <source>
        <dbReference type="ARBA" id="ARBA00023115"/>
    </source>
</evidence>
<protein>
    <recommendedName>
        <fullName evidence="7">PABS domain-containing protein</fullName>
    </recommendedName>
</protein>
<feature type="transmembrane region" description="Helical" evidence="6">
    <location>
        <begin position="618"/>
        <end position="643"/>
    </location>
</feature>
<feature type="transmembrane region" description="Helical" evidence="6">
    <location>
        <begin position="532"/>
        <end position="552"/>
    </location>
</feature>
<keyword evidence="3" id="KW-0745">Spermidine biosynthesis</keyword>
<keyword evidence="6" id="KW-0472">Membrane</keyword>
<feature type="domain" description="PABS" evidence="7">
    <location>
        <begin position="213"/>
        <end position="438"/>
    </location>
</feature>
<dbReference type="PROSITE" id="PS51006">
    <property type="entry name" value="PABS_2"/>
    <property type="match status" value="1"/>
</dbReference>
<dbReference type="RefSeq" id="WP_155306309.1">
    <property type="nucleotide sequence ID" value="NZ_AP021875.1"/>
</dbReference>
<dbReference type="PANTHER" id="PTHR11558:SF11">
    <property type="entry name" value="SPERMIDINE SYNTHASE"/>
    <property type="match status" value="1"/>
</dbReference>
<keyword evidence="2 5" id="KW-0808">Transferase</keyword>
<dbReference type="GO" id="GO:0005829">
    <property type="term" value="C:cytosol"/>
    <property type="evidence" value="ECO:0007669"/>
    <property type="project" value="TreeGrafter"/>
</dbReference>
<feature type="transmembrane region" description="Helical" evidence="6">
    <location>
        <begin position="558"/>
        <end position="579"/>
    </location>
</feature>
<evidence type="ECO:0000259" key="7">
    <source>
        <dbReference type="PROSITE" id="PS51006"/>
    </source>
</evidence>